<proteinExistence type="predicted"/>
<dbReference type="Gene3D" id="3.80.10.10">
    <property type="entry name" value="Ribonuclease Inhibitor"/>
    <property type="match status" value="1"/>
</dbReference>
<evidence type="ECO:0000313" key="2">
    <source>
        <dbReference type="Proteomes" id="UP000053593"/>
    </source>
</evidence>
<dbReference type="OrthoDB" id="3221235at2759"/>
<dbReference type="Proteomes" id="UP000053593">
    <property type="component" value="Unassembled WGS sequence"/>
</dbReference>
<protein>
    <recommendedName>
        <fullName evidence="3">F-box domain-containing protein</fullName>
    </recommendedName>
</protein>
<dbReference type="EMBL" id="KN834813">
    <property type="protein sequence ID" value="KIK54760.1"/>
    <property type="molecule type" value="Genomic_DNA"/>
</dbReference>
<accession>A0A0D0AW06</accession>
<evidence type="ECO:0000313" key="1">
    <source>
        <dbReference type="EMBL" id="KIK54760.1"/>
    </source>
</evidence>
<keyword evidence="2" id="KW-1185">Reference proteome</keyword>
<dbReference type="InterPro" id="IPR032675">
    <property type="entry name" value="LRR_dom_sf"/>
</dbReference>
<dbReference type="HOGENOM" id="CLU_018544_12_1_1"/>
<dbReference type="AlphaFoldDB" id="A0A0D0AW06"/>
<sequence length="486" mass="55941">MLSKITQDSRTGSIHPRVAISDLRDLLVSFHGKSTYGHWPKIQQILKAGEKDLIDRADELHHPGRRSVINEQDVETLRHHLDDLKPLLAPVRRLPNDTLALIFEQVCLERRFIVGRRPFHLELASVCSHWCSVVYSMPSLWARFEIRCDESSITLLHDILERSKGVLLDLYIDAYSRENDSVFGVLQAHSTRWKTISVHGVDVESLFFHANHPTYPALESLVYKALPSIADVKRVISLSPKLRSLKFEWMFTPCERMPMTEHRTLRACSLKVERWDDELLDMQRFFESVTFPSLDTLCLDVENTSENIFWPASTMTAFVERSGCHLTTLSILAISISDEDLSLFLLHIPSLMDLSLCDPRSRKADPYPLTNAFVSNLHAFRPSQLLLPNLRRLHLIFYYDFNETLILDMIVSRWLPDATYGKQVGVSGLEKVEIGMCLPRDAPEVDFTKFGPLKYLQGHGIDIYFTTYPEEWKHFRGAVPIHATRM</sequence>
<organism evidence="1 2">
    <name type="scientific">Collybiopsis luxurians FD-317 M1</name>
    <dbReference type="NCBI Taxonomy" id="944289"/>
    <lineage>
        <taxon>Eukaryota</taxon>
        <taxon>Fungi</taxon>
        <taxon>Dikarya</taxon>
        <taxon>Basidiomycota</taxon>
        <taxon>Agaricomycotina</taxon>
        <taxon>Agaricomycetes</taxon>
        <taxon>Agaricomycetidae</taxon>
        <taxon>Agaricales</taxon>
        <taxon>Marasmiineae</taxon>
        <taxon>Omphalotaceae</taxon>
        <taxon>Collybiopsis</taxon>
        <taxon>Collybiopsis luxurians</taxon>
    </lineage>
</organism>
<gene>
    <name evidence="1" type="ORF">GYMLUDRAFT_48460</name>
</gene>
<evidence type="ECO:0008006" key="3">
    <source>
        <dbReference type="Google" id="ProtNLM"/>
    </source>
</evidence>
<reference evidence="1 2" key="1">
    <citation type="submission" date="2014-04" db="EMBL/GenBank/DDBJ databases">
        <title>Evolutionary Origins and Diversification of the Mycorrhizal Mutualists.</title>
        <authorList>
            <consortium name="DOE Joint Genome Institute"/>
            <consortium name="Mycorrhizal Genomics Consortium"/>
            <person name="Kohler A."/>
            <person name="Kuo A."/>
            <person name="Nagy L.G."/>
            <person name="Floudas D."/>
            <person name="Copeland A."/>
            <person name="Barry K.W."/>
            <person name="Cichocki N."/>
            <person name="Veneault-Fourrey C."/>
            <person name="LaButti K."/>
            <person name="Lindquist E.A."/>
            <person name="Lipzen A."/>
            <person name="Lundell T."/>
            <person name="Morin E."/>
            <person name="Murat C."/>
            <person name="Riley R."/>
            <person name="Ohm R."/>
            <person name="Sun H."/>
            <person name="Tunlid A."/>
            <person name="Henrissat B."/>
            <person name="Grigoriev I.V."/>
            <person name="Hibbett D.S."/>
            <person name="Martin F."/>
        </authorList>
    </citation>
    <scope>NUCLEOTIDE SEQUENCE [LARGE SCALE GENOMIC DNA]</scope>
    <source>
        <strain evidence="1 2">FD-317 M1</strain>
    </source>
</reference>
<name>A0A0D0AW06_9AGAR</name>